<evidence type="ECO:0000313" key="2">
    <source>
        <dbReference type="Proteomes" id="UP000193827"/>
    </source>
</evidence>
<dbReference type="RefSeq" id="WP_139837751.1">
    <property type="nucleotide sequence ID" value="NZ_FWFL01000004.1"/>
</dbReference>
<evidence type="ECO:0008006" key="3">
    <source>
        <dbReference type="Google" id="ProtNLM"/>
    </source>
</evidence>
<dbReference type="InterPro" id="IPR011990">
    <property type="entry name" value="TPR-like_helical_dom_sf"/>
</dbReference>
<evidence type="ECO:0000313" key="1">
    <source>
        <dbReference type="EMBL" id="SLN38145.1"/>
    </source>
</evidence>
<name>A0A1Y5SDE6_9RHOB</name>
<dbReference type="SUPFAM" id="SSF48452">
    <property type="entry name" value="TPR-like"/>
    <property type="match status" value="1"/>
</dbReference>
<dbReference type="OrthoDB" id="7872805at2"/>
<accession>A0A1Y5SDE6</accession>
<organism evidence="1 2">
    <name type="scientific">Roseovarius litorisediminis</name>
    <dbReference type="NCBI Taxonomy" id="1312363"/>
    <lineage>
        <taxon>Bacteria</taxon>
        <taxon>Pseudomonadati</taxon>
        <taxon>Pseudomonadota</taxon>
        <taxon>Alphaproteobacteria</taxon>
        <taxon>Rhodobacterales</taxon>
        <taxon>Roseobacteraceae</taxon>
        <taxon>Roseovarius</taxon>
    </lineage>
</organism>
<sequence>MFKVTPIGSCRITGPLRHGQSNYGIQLNQGRCYGYCHSPAEAVQMARFMRGDLTIPGDIWPLVSRSHDLSTISASEHTMSDLYVVELASAKEVTIDGVCIQLNYLNSVYADFFSDAGRAQEFWTCAEAGDEGAMLNFLDRHWADTEQQRAQAATLGRIRLKFVTRRSLRRNIKRLKRNLPDILFVSHIDARKPDGRTIGSRSDFIKLVGEEVRRAGCKFYNPTDLMEEFGQSAAIEDESTGLAHFTRAFSDAVMDDWMRQVIAPKTDKAVQAGPNDAVEQQLKPQIEAACRDGRYADASARLAMISPVTDCVTPLLDDTMQRRDEAQKRFIEKTLAEAGQDLDEAERNDLILAAGALGLFETALDLASQARGGLKSIQASTLIRVGLQAKGARDTDNAFEFFLAAVCRNLKLTRAGSGLAALAINEEINVLADLKPEQFASVLEHLELPERLRLLQLNGTSFTAAITKSSTVEDVAEIASYLAVHHGIGLGAEALAFWRDLQGIDRITDAGLVSLLDQWVENALAAAEPIGRIQGLNAVLHADPRHAGARNAARDTRHDLALRIRAAGKAGDIDALDALTLEADALNSDMPELDLWRARLRYGLGEYGAALELGQSAAAALPETLNVWVLLMRAATKAKDAAKATEFAHKVIDLTCLETEKLKSEAEAVLQCHLARA</sequence>
<dbReference type="Gene3D" id="1.25.40.10">
    <property type="entry name" value="Tetratricopeptide repeat domain"/>
    <property type="match status" value="1"/>
</dbReference>
<dbReference type="AlphaFoldDB" id="A0A1Y5SDE6"/>
<proteinExistence type="predicted"/>
<gene>
    <name evidence="1" type="ORF">PEL8287_01854</name>
</gene>
<dbReference type="EMBL" id="FWFL01000004">
    <property type="protein sequence ID" value="SLN38145.1"/>
    <property type="molecule type" value="Genomic_DNA"/>
</dbReference>
<protein>
    <recommendedName>
        <fullName evidence="3">Tetratricopeptide repeat protein</fullName>
    </recommendedName>
</protein>
<keyword evidence="2" id="KW-1185">Reference proteome</keyword>
<dbReference type="Proteomes" id="UP000193827">
    <property type="component" value="Unassembled WGS sequence"/>
</dbReference>
<reference evidence="1 2" key="1">
    <citation type="submission" date="2017-03" db="EMBL/GenBank/DDBJ databases">
        <authorList>
            <person name="Afonso C.L."/>
            <person name="Miller P.J."/>
            <person name="Scott M.A."/>
            <person name="Spackman E."/>
            <person name="Goraichik I."/>
            <person name="Dimitrov K.M."/>
            <person name="Suarez D.L."/>
            <person name="Swayne D.E."/>
        </authorList>
    </citation>
    <scope>NUCLEOTIDE SEQUENCE [LARGE SCALE GENOMIC DNA]</scope>
    <source>
        <strain evidence="1 2">CECT 8287</strain>
    </source>
</reference>